<dbReference type="AlphaFoldDB" id="A0AAW2C8S5"/>
<name>A0AAW2C8S5_9ROSI</name>
<dbReference type="Proteomes" id="UP001459277">
    <property type="component" value="Unassembled WGS sequence"/>
</dbReference>
<evidence type="ECO:0000313" key="2">
    <source>
        <dbReference type="Proteomes" id="UP001459277"/>
    </source>
</evidence>
<protein>
    <submittedName>
        <fullName evidence="1">Uncharacterized protein</fullName>
    </submittedName>
</protein>
<keyword evidence="2" id="KW-1185">Reference proteome</keyword>
<proteinExistence type="predicted"/>
<sequence length="103" mass="11962">MKTENFPHNYFTDSYLHNHFWGKQEWIHSKNLKTIPKGSVDLKIHAMKLGENSLCNLGNVFNNKKFVFPRENICLGLYHEAEISTSNLRFPLPLGPKLPGNFF</sequence>
<accession>A0AAW2C8S5</accession>
<organism evidence="1 2">
    <name type="scientific">Lithocarpus litseifolius</name>
    <dbReference type="NCBI Taxonomy" id="425828"/>
    <lineage>
        <taxon>Eukaryota</taxon>
        <taxon>Viridiplantae</taxon>
        <taxon>Streptophyta</taxon>
        <taxon>Embryophyta</taxon>
        <taxon>Tracheophyta</taxon>
        <taxon>Spermatophyta</taxon>
        <taxon>Magnoliopsida</taxon>
        <taxon>eudicotyledons</taxon>
        <taxon>Gunneridae</taxon>
        <taxon>Pentapetalae</taxon>
        <taxon>rosids</taxon>
        <taxon>fabids</taxon>
        <taxon>Fagales</taxon>
        <taxon>Fagaceae</taxon>
        <taxon>Lithocarpus</taxon>
    </lineage>
</organism>
<evidence type="ECO:0000313" key="1">
    <source>
        <dbReference type="EMBL" id="KAK9994123.1"/>
    </source>
</evidence>
<reference evidence="1 2" key="1">
    <citation type="submission" date="2024-01" db="EMBL/GenBank/DDBJ databases">
        <title>A telomere-to-telomere, gap-free genome of sweet tea (Lithocarpus litseifolius).</title>
        <authorList>
            <person name="Zhou J."/>
        </authorList>
    </citation>
    <scope>NUCLEOTIDE SEQUENCE [LARGE SCALE GENOMIC DNA]</scope>
    <source>
        <strain evidence="1">Zhou-2022a</strain>
        <tissue evidence="1">Leaf</tissue>
    </source>
</reference>
<gene>
    <name evidence="1" type="ORF">SO802_023826</name>
</gene>
<comment type="caution">
    <text evidence="1">The sequence shown here is derived from an EMBL/GenBank/DDBJ whole genome shotgun (WGS) entry which is preliminary data.</text>
</comment>
<dbReference type="EMBL" id="JAZDWU010000008">
    <property type="protein sequence ID" value="KAK9994123.1"/>
    <property type="molecule type" value="Genomic_DNA"/>
</dbReference>